<name>A0A254NJB9_9BURK</name>
<evidence type="ECO:0000256" key="2">
    <source>
        <dbReference type="SAM" id="MobiDB-lite"/>
    </source>
</evidence>
<evidence type="ECO:0008006" key="5">
    <source>
        <dbReference type="Google" id="ProtNLM"/>
    </source>
</evidence>
<evidence type="ECO:0000313" key="3">
    <source>
        <dbReference type="EMBL" id="OWR05218.1"/>
    </source>
</evidence>
<dbReference type="InterPro" id="IPR007712">
    <property type="entry name" value="RelE/ParE_toxin"/>
</dbReference>
<reference evidence="3 4" key="1">
    <citation type="journal article" date="2007" name="Int. J. Syst. Evol. Microbiol.">
        <title>Description of Pelomonas aquatica sp. nov. and Pelomonas puraquae sp. nov., isolated from industrial and haemodialysis water.</title>
        <authorList>
            <person name="Gomila M."/>
            <person name="Bowien B."/>
            <person name="Falsen E."/>
            <person name="Moore E.R."/>
            <person name="Lalucat J."/>
        </authorList>
    </citation>
    <scope>NUCLEOTIDE SEQUENCE [LARGE SCALE GENOMIC DNA]</scope>
    <source>
        <strain evidence="3 4">CCUG 52769</strain>
    </source>
</reference>
<dbReference type="Proteomes" id="UP000197446">
    <property type="component" value="Unassembled WGS sequence"/>
</dbReference>
<gene>
    <name evidence="3" type="ORF">CDO81_01715</name>
</gene>
<keyword evidence="1" id="KW-1277">Toxin-antitoxin system</keyword>
<feature type="region of interest" description="Disordered" evidence="2">
    <location>
        <begin position="1"/>
        <end position="22"/>
    </location>
</feature>
<protein>
    <recommendedName>
        <fullName evidence="5">Plasmid stabilization protein</fullName>
    </recommendedName>
</protein>
<evidence type="ECO:0000256" key="1">
    <source>
        <dbReference type="ARBA" id="ARBA00022649"/>
    </source>
</evidence>
<evidence type="ECO:0000313" key="4">
    <source>
        <dbReference type="Proteomes" id="UP000197446"/>
    </source>
</evidence>
<sequence>MGGDLGRRGRSSRGAPGARPAAVGGWPAGLGPGPCAAEVTFVLAPEAAAELADATEFCRHQFGLAAAQNFLAGFEAKIRLIETFPGVGTPTSRGRRLYPIGRYPFSILYRVDGSLVRVSAIAHHGRGPGYWRHR</sequence>
<dbReference type="Pfam" id="PF05016">
    <property type="entry name" value="ParE_toxin"/>
    <property type="match status" value="1"/>
</dbReference>
<feature type="compositionally biased region" description="Low complexity" evidence="2">
    <location>
        <begin position="12"/>
        <end position="22"/>
    </location>
</feature>
<keyword evidence="4" id="KW-1185">Reference proteome</keyword>
<proteinExistence type="predicted"/>
<dbReference type="EMBL" id="NISI01000001">
    <property type="protein sequence ID" value="OWR05218.1"/>
    <property type="molecule type" value="Genomic_DNA"/>
</dbReference>
<dbReference type="InterPro" id="IPR035093">
    <property type="entry name" value="RelE/ParE_toxin_dom_sf"/>
</dbReference>
<comment type="caution">
    <text evidence="3">The sequence shown here is derived from an EMBL/GenBank/DDBJ whole genome shotgun (WGS) entry which is preliminary data.</text>
</comment>
<dbReference type="AlphaFoldDB" id="A0A254NJB9"/>
<accession>A0A254NJB9</accession>
<organism evidence="3 4">
    <name type="scientific">Roseateles puraquae</name>
    <dbReference type="NCBI Taxonomy" id="431059"/>
    <lineage>
        <taxon>Bacteria</taxon>
        <taxon>Pseudomonadati</taxon>
        <taxon>Pseudomonadota</taxon>
        <taxon>Betaproteobacteria</taxon>
        <taxon>Burkholderiales</taxon>
        <taxon>Sphaerotilaceae</taxon>
        <taxon>Roseateles</taxon>
    </lineage>
</organism>
<dbReference type="Gene3D" id="3.30.2310.20">
    <property type="entry name" value="RelE-like"/>
    <property type="match status" value="1"/>
</dbReference>